<keyword evidence="2" id="KW-1185">Reference proteome</keyword>
<evidence type="ECO:0000313" key="2">
    <source>
        <dbReference type="Proteomes" id="UP000242715"/>
    </source>
</evidence>
<dbReference type="EMBL" id="DF973321">
    <property type="protein sequence ID" value="GAU25782.1"/>
    <property type="molecule type" value="Genomic_DNA"/>
</dbReference>
<dbReference type="Proteomes" id="UP000242715">
    <property type="component" value="Unassembled WGS sequence"/>
</dbReference>
<name>A0A2Z6MKK0_TRISU</name>
<dbReference type="AlphaFoldDB" id="A0A2Z6MKK0"/>
<accession>A0A2Z6MKK0</accession>
<sequence>MVEDWACALGPSAAGDVGCNGPAFLRTRQGDFPIQGSILSNPFIDGTGGVESKMDGSFAICDAKGIIPPIYNYIGARKSGGYLHRQTNTMKRRISKHKAGNVVRQSLEEASDSIHYSNETSSKQCGSIHHTTDDSRGFGLEVVLPCANNNFDQTPVSPQPLSFDRHPSHGSIENLGVTKRVGCRISCWMGFILKERFKGLKVAIKEWNSEAFGKPEEKKRKLVAEILALDYKSEVVGLSHVEVALRKVKFQELWRLL</sequence>
<dbReference type="OrthoDB" id="10617190at2759"/>
<organism evidence="1 2">
    <name type="scientific">Trifolium subterraneum</name>
    <name type="common">Subterranean clover</name>
    <dbReference type="NCBI Taxonomy" id="3900"/>
    <lineage>
        <taxon>Eukaryota</taxon>
        <taxon>Viridiplantae</taxon>
        <taxon>Streptophyta</taxon>
        <taxon>Embryophyta</taxon>
        <taxon>Tracheophyta</taxon>
        <taxon>Spermatophyta</taxon>
        <taxon>Magnoliopsida</taxon>
        <taxon>eudicotyledons</taxon>
        <taxon>Gunneridae</taxon>
        <taxon>Pentapetalae</taxon>
        <taxon>rosids</taxon>
        <taxon>fabids</taxon>
        <taxon>Fabales</taxon>
        <taxon>Fabaceae</taxon>
        <taxon>Papilionoideae</taxon>
        <taxon>50 kb inversion clade</taxon>
        <taxon>NPAAA clade</taxon>
        <taxon>Hologalegina</taxon>
        <taxon>IRL clade</taxon>
        <taxon>Trifolieae</taxon>
        <taxon>Trifolium</taxon>
    </lineage>
</organism>
<proteinExistence type="predicted"/>
<protein>
    <submittedName>
        <fullName evidence="1">Uncharacterized protein</fullName>
    </submittedName>
</protein>
<reference evidence="2" key="1">
    <citation type="journal article" date="2017" name="Front. Plant Sci.">
        <title>Climate Clever Clovers: New Paradigm to Reduce the Environmental Footprint of Ruminants by Breeding Low Methanogenic Forages Utilizing Haplotype Variation.</title>
        <authorList>
            <person name="Kaur P."/>
            <person name="Appels R."/>
            <person name="Bayer P.E."/>
            <person name="Keeble-Gagnere G."/>
            <person name="Wang J."/>
            <person name="Hirakawa H."/>
            <person name="Shirasawa K."/>
            <person name="Vercoe P."/>
            <person name="Stefanova K."/>
            <person name="Durmic Z."/>
            <person name="Nichols P."/>
            <person name="Revell C."/>
            <person name="Isobe S.N."/>
            <person name="Edwards D."/>
            <person name="Erskine W."/>
        </authorList>
    </citation>
    <scope>NUCLEOTIDE SEQUENCE [LARGE SCALE GENOMIC DNA]</scope>
    <source>
        <strain evidence="2">cv. Daliak</strain>
    </source>
</reference>
<gene>
    <name evidence="1" type="ORF">TSUD_222400</name>
</gene>
<evidence type="ECO:0000313" key="1">
    <source>
        <dbReference type="EMBL" id="GAU25782.1"/>
    </source>
</evidence>